<reference evidence="9" key="2">
    <citation type="submission" date="2022-01" db="EMBL/GenBank/DDBJ databases">
        <authorList>
            <person name="Zhou L.Y."/>
        </authorList>
    </citation>
    <scope>NUCLEOTIDE SEQUENCE</scope>
    <source>
        <strain evidence="9">TLK-CK17</strain>
    </source>
</reference>
<dbReference type="InterPro" id="IPR020846">
    <property type="entry name" value="MFS_dom"/>
</dbReference>
<evidence type="ECO:0000256" key="4">
    <source>
        <dbReference type="ARBA" id="ARBA00022692"/>
    </source>
</evidence>
<feature type="transmembrane region" description="Helical" evidence="7">
    <location>
        <begin position="200"/>
        <end position="218"/>
    </location>
</feature>
<keyword evidence="5 7" id="KW-1133">Transmembrane helix</keyword>
<keyword evidence="10" id="KW-1185">Reference proteome</keyword>
<dbReference type="Proteomes" id="UP001430796">
    <property type="component" value="Unassembled WGS sequence"/>
</dbReference>
<keyword evidence="4 7" id="KW-0812">Transmembrane</keyword>
<evidence type="ECO:0000256" key="3">
    <source>
        <dbReference type="ARBA" id="ARBA00022475"/>
    </source>
</evidence>
<dbReference type="NCBIfam" id="TIGR00711">
    <property type="entry name" value="efflux_EmrB"/>
    <property type="match status" value="1"/>
</dbReference>
<evidence type="ECO:0000256" key="6">
    <source>
        <dbReference type="ARBA" id="ARBA00023136"/>
    </source>
</evidence>
<comment type="caution">
    <text evidence="9">The sequence shown here is derived from an EMBL/GenBank/DDBJ whole genome shotgun (WGS) entry which is preliminary data.</text>
</comment>
<dbReference type="Gene3D" id="1.20.1250.20">
    <property type="entry name" value="MFS general substrate transporter like domains"/>
    <property type="match status" value="1"/>
</dbReference>
<dbReference type="PANTHER" id="PTHR42718">
    <property type="entry name" value="MAJOR FACILITATOR SUPERFAMILY MULTIDRUG TRANSPORTER MFSC"/>
    <property type="match status" value="1"/>
</dbReference>
<feature type="transmembrane region" description="Helical" evidence="7">
    <location>
        <begin position="263"/>
        <end position="287"/>
    </location>
</feature>
<protein>
    <submittedName>
        <fullName evidence="9">DHA2 family efflux MFS transporter permease subunit</fullName>
    </submittedName>
</protein>
<feature type="transmembrane region" description="Helical" evidence="7">
    <location>
        <begin position="224"/>
        <end position="243"/>
    </location>
</feature>
<dbReference type="InterPro" id="IPR011701">
    <property type="entry name" value="MFS"/>
</dbReference>
<reference evidence="9" key="1">
    <citation type="submission" date="2022-01" db="EMBL/GenBank/DDBJ databases">
        <title>Lysobacter chinensis sp. nov., a bacterium isolated from cow dung compost.</title>
        <authorList>
            <person name="Liu Y."/>
        </authorList>
    </citation>
    <scope>NUCLEOTIDE SEQUENCE</scope>
    <source>
        <strain evidence="9">TLK-CK17</strain>
    </source>
</reference>
<evidence type="ECO:0000313" key="9">
    <source>
        <dbReference type="EMBL" id="MCF7220541.1"/>
    </source>
</evidence>
<keyword evidence="6 7" id="KW-0472">Membrane</keyword>
<keyword evidence="2" id="KW-0813">Transport</keyword>
<feature type="transmembrane region" description="Helical" evidence="7">
    <location>
        <begin position="425"/>
        <end position="443"/>
    </location>
</feature>
<dbReference type="PROSITE" id="PS50850">
    <property type="entry name" value="MFS"/>
    <property type="match status" value="1"/>
</dbReference>
<feature type="transmembrane region" description="Helical" evidence="7">
    <location>
        <begin position="360"/>
        <end position="380"/>
    </location>
</feature>
<organism evidence="9 10">
    <name type="scientific">Marilutibacter chinensis</name>
    <dbReference type="NCBI Taxonomy" id="2912247"/>
    <lineage>
        <taxon>Bacteria</taxon>
        <taxon>Pseudomonadati</taxon>
        <taxon>Pseudomonadota</taxon>
        <taxon>Gammaproteobacteria</taxon>
        <taxon>Lysobacterales</taxon>
        <taxon>Lysobacteraceae</taxon>
        <taxon>Marilutibacter</taxon>
    </lineage>
</organism>
<dbReference type="Pfam" id="PF07690">
    <property type="entry name" value="MFS_1"/>
    <property type="match status" value="1"/>
</dbReference>
<evidence type="ECO:0000256" key="1">
    <source>
        <dbReference type="ARBA" id="ARBA00004651"/>
    </source>
</evidence>
<dbReference type="RefSeq" id="WP_237052904.1">
    <property type="nucleotide sequence ID" value="NZ_JAKJPO010000001.1"/>
</dbReference>
<feature type="transmembrane region" description="Helical" evidence="7">
    <location>
        <begin position="139"/>
        <end position="162"/>
    </location>
</feature>
<dbReference type="PANTHER" id="PTHR42718:SF46">
    <property type="entry name" value="BLR6921 PROTEIN"/>
    <property type="match status" value="1"/>
</dbReference>
<gene>
    <name evidence="9" type="ORF">L3V18_01860</name>
</gene>
<evidence type="ECO:0000256" key="7">
    <source>
        <dbReference type="SAM" id="Phobius"/>
    </source>
</evidence>
<proteinExistence type="predicted"/>
<feature type="domain" description="Major facilitator superfamily (MFS) profile" evidence="8">
    <location>
        <begin position="15"/>
        <end position="447"/>
    </location>
</feature>
<feature type="transmembrane region" description="Helical" evidence="7">
    <location>
        <begin position="299"/>
        <end position="317"/>
    </location>
</feature>
<feature type="transmembrane region" description="Helical" evidence="7">
    <location>
        <begin position="80"/>
        <end position="100"/>
    </location>
</feature>
<feature type="transmembrane region" description="Helical" evidence="7">
    <location>
        <begin position="168"/>
        <end position="188"/>
    </location>
</feature>
<keyword evidence="3" id="KW-1003">Cell membrane</keyword>
<evidence type="ECO:0000313" key="10">
    <source>
        <dbReference type="Proteomes" id="UP001430796"/>
    </source>
</evidence>
<feature type="transmembrane region" description="Helical" evidence="7">
    <location>
        <begin position="106"/>
        <end position="127"/>
    </location>
</feature>
<sequence>MRHDLPEIPPRLWALAALTGAGAFMAMLDSTAANLALETIRIDLDVRLGGVQWVATGYLIALAVVLPVTGWLIRRFGHGRVWTAGLAGFIAASALCALSRDLPQLVVARILQGLAAGAMVPAGQAVLAAQADRRQLGRLMGSVGFAVALGPAFGPWLGGWLVEASWRWIFWLNLPVGALALLAARRWLPDGEANACPPPDLLGTMTAGLGLPLLLYGVSGHGEGGRGIGWLASGALLLVAFVVRTLRSQAPLLDLALLRRPGVAVSLATVALTGASMYGGLLLLPLYLQRGAGFGPPDAGALLLAMGIGSACALPLAGGLTDRVGATPVGVAGGGLLLLGTAPFLFAPASWALLPATVLLLVRGAGLALAQMPAMTAAYATAGRGVSGDAATLVNIAQRLGGAAGAVAVVALLERGGAHAYDRGFLLLAVLAAAAMFTALPLSRARGPA</sequence>
<name>A0ABS9HPV8_9GAMM</name>
<feature type="transmembrane region" description="Helical" evidence="7">
    <location>
        <begin position="53"/>
        <end position="73"/>
    </location>
</feature>
<evidence type="ECO:0000256" key="5">
    <source>
        <dbReference type="ARBA" id="ARBA00022989"/>
    </source>
</evidence>
<feature type="transmembrane region" description="Helical" evidence="7">
    <location>
        <begin position="392"/>
        <end position="413"/>
    </location>
</feature>
<dbReference type="EMBL" id="JAKJPO010000001">
    <property type="protein sequence ID" value="MCF7220541.1"/>
    <property type="molecule type" value="Genomic_DNA"/>
</dbReference>
<dbReference type="Gene3D" id="1.20.1720.10">
    <property type="entry name" value="Multidrug resistance protein D"/>
    <property type="match status" value="1"/>
</dbReference>
<comment type="subcellular location">
    <subcellularLocation>
        <location evidence="1">Cell membrane</location>
        <topology evidence="1">Multi-pass membrane protein</topology>
    </subcellularLocation>
</comment>
<dbReference type="InterPro" id="IPR036259">
    <property type="entry name" value="MFS_trans_sf"/>
</dbReference>
<dbReference type="InterPro" id="IPR004638">
    <property type="entry name" value="EmrB-like"/>
</dbReference>
<feature type="transmembrane region" description="Helical" evidence="7">
    <location>
        <begin position="329"/>
        <end position="354"/>
    </location>
</feature>
<evidence type="ECO:0000259" key="8">
    <source>
        <dbReference type="PROSITE" id="PS50850"/>
    </source>
</evidence>
<dbReference type="SUPFAM" id="SSF103473">
    <property type="entry name" value="MFS general substrate transporter"/>
    <property type="match status" value="1"/>
</dbReference>
<feature type="transmembrane region" description="Helical" evidence="7">
    <location>
        <begin position="12"/>
        <end position="33"/>
    </location>
</feature>
<evidence type="ECO:0000256" key="2">
    <source>
        <dbReference type="ARBA" id="ARBA00022448"/>
    </source>
</evidence>
<accession>A0ABS9HPV8</accession>